<organism evidence="2 3">
    <name type="scientific">Parathermosynechococcus lividus PCC 6715</name>
    <dbReference type="NCBI Taxonomy" id="1917166"/>
    <lineage>
        <taxon>Bacteria</taxon>
        <taxon>Bacillati</taxon>
        <taxon>Cyanobacteriota</taxon>
        <taxon>Cyanophyceae</taxon>
        <taxon>Acaryochloridales</taxon>
        <taxon>Thermosynechococcaceae</taxon>
        <taxon>Parathermosynechococcus</taxon>
    </lineage>
</organism>
<protein>
    <submittedName>
        <fullName evidence="2">Uncharacterized protein</fullName>
    </submittedName>
</protein>
<dbReference type="PANTHER" id="PTHR37525">
    <property type="entry name" value="UPF0175 PROTEIN SSL1255"/>
    <property type="match status" value="1"/>
</dbReference>
<evidence type="ECO:0000256" key="1">
    <source>
        <dbReference type="ARBA" id="ARBA00005651"/>
    </source>
</evidence>
<dbReference type="AlphaFoldDB" id="A0A2D2Q194"/>
<accession>A0A2D2Q194</accession>
<sequence length="76" mass="8451">MLMQELKLKLPLEVSPDEVKLLLAIKLYEVGKLSIGQAAKVAGYSKRAFMEILGHYQVPIFSYSPDELAAEVDLLS</sequence>
<reference evidence="3" key="2">
    <citation type="journal article" date="2022" name="Front. Microbiol.">
        <title>Comparative Genomic Analysis Revealed Distinct Molecular Components and Organization of CO2-Concentrating Mechanism in Thermophilic Cyanobacteria.</title>
        <authorList>
            <person name="Tang J."/>
            <person name="Zhou H."/>
            <person name="Yao D."/>
            <person name="Riaz S."/>
            <person name="You D."/>
            <person name="Klepacz-Smolka A."/>
            <person name="Daroch M."/>
        </authorList>
    </citation>
    <scope>NUCLEOTIDE SEQUENCE [LARGE SCALE GENOMIC DNA]</scope>
    <source>
        <strain evidence="3">PCC 6715</strain>
    </source>
</reference>
<evidence type="ECO:0000313" key="2">
    <source>
        <dbReference type="EMBL" id="ATS18274.1"/>
    </source>
</evidence>
<proteinExistence type="inferred from homology"/>
<dbReference type="Proteomes" id="UP000231057">
    <property type="component" value="Chromosome"/>
</dbReference>
<keyword evidence="3" id="KW-1185">Reference proteome</keyword>
<dbReference type="Pfam" id="PF03683">
    <property type="entry name" value="UPF0175"/>
    <property type="match status" value="1"/>
</dbReference>
<dbReference type="PANTHER" id="PTHR37525:SF1">
    <property type="entry name" value="UPF0175 PROTEIN SSL1255"/>
    <property type="match status" value="1"/>
</dbReference>
<reference evidence="2 3" key="1">
    <citation type="submission" date="2016-11" db="EMBL/GenBank/DDBJ databases">
        <title>Complete genome sequence of thermophilic cyanobacteria strain Synechococcus sp. PCC6715.</title>
        <authorList>
            <person name="Tang J."/>
            <person name="Daroch M."/>
            <person name="Liang Y."/>
            <person name="Jiang D."/>
            <person name="Shah M."/>
        </authorList>
    </citation>
    <scope>NUCLEOTIDE SEQUENCE [LARGE SCALE GENOMIC DNA]</scope>
    <source>
        <strain evidence="2 3">PCC 6715</strain>
    </source>
</reference>
<dbReference type="InterPro" id="IPR005368">
    <property type="entry name" value="UPF0175"/>
</dbReference>
<name>A0A2D2Q194_PARLV</name>
<dbReference type="OrthoDB" id="15200at2"/>
<comment type="similarity">
    <text evidence="1">Belongs to the UPF0175 family.</text>
</comment>
<evidence type="ECO:0000313" key="3">
    <source>
        <dbReference type="Proteomes" id="UP000231057"/>
    </source>
</evidence>
<dbReference type="EMBL" id="CP018092">
    <property type="protein sequence ID" value="ATS18274.1"/>
    <property type="molecule type" value="Genomic_DNA"/>
</dbReference>
<dbReference type="InterPro" id="IPR052264">
    <property type="entry name" value="UPF0175_domain"/>
</dbReference>
<dbReference type="RefSeq" id="WP_099798618.1">
    <property type="nucleotide sequence ID" value="NZ_CP018092.1"/>
</dbReference>
<dbReference type="KEGG" id="slw:BRW62_05355"/>
<gene>
    <name evidence="2" type="ORF">BRW62_05355</name>
</gene>